<dbReference type="Proteomes" id="UP001372338">
    <property type="component" value="Unassembled WGS sequence"/>
</dbReference>
<gene>
    <name evidence="1" type="ORF">RIF29_11270</name>
</gene>
<organism evidence="1 2">
    <name type="scientific">Crotalaria pallida</name>
    <name type="common">Smooth rattlebox</name>
    <name type="synonym">Crotalaria striata</name>
    <dbReference type="NCBI Taxonomy" id="3830"/>
    <lineage>
        <taxon>Eukaryota</taxon>
        <taxon>Viridiplantae</taxon>
        <taxon>Streptophyta</taxon>
        <taxon>Embryophyta</taxon>
        <taxon>Tracheophyta</taxon>
        <taxon>Spermatophyta</taxon>
        <taxon>Magnoliopsida</taxon>
        <taxon>eudicotyledons</taxon>
        <taxon>Gunneridae</taxon>
        <taxon>Pentapetalae</taxon>
        <taxon>rosids</taxon>
        <taxon>fabids</taxon>
        <taxon>Fabales</taxon>
        <taxon>Fabaceae</taxon>
        <taxon>Papilionoideae</taxon>
        <taxon>50 kb inversion clade</taxon>
        <taxon>genistoids sensu lato</taxon>
        <taxon>core genistoids</taxon>
        <taxon>Crotalarieae</taxon>
        <taxon>Crotalaria</taxon>
    </lineage>
</organism>
<keyword evidence="2" id="KW-1185">Reference proteome</keyword>
<sequence length="83" mass="9658">MEAMNSYTQGAYSLGSWSQHKKWLLHDMLSNKTSLHDERIINDCASGLGTMQDCCMFSGFPHVLWTFWTLQGCLSQDQRNRRR</sequence>
<dbReference type="AlphaFoldDB" id="A0AAN9ILY6"/>
<dbReference type="EMBL" id="JAYWIO010000002">
    <property type="protein sequence ID" value="KAK7282464.1"/>
    <property type="molecule type" value="Genomic_DNA"/>
</dbReference>
<comment type="caution">
    <text evidence="1">The sequence shown here is derived from an EMBL/GenBank/DDBJ whole genome shotgun (WGS) entry which is preliminary data.</text>
</comment>
<protein>
    <submittedName>
        <fullName evidence="1">Uncharacterized protein</fullName>
    </submittedName>
</protein>
<proteinExistence type="predicted"/>
<evidence type="ECO:0000313" key="2">
    <source>
        <dbReference type="Proteomes" id="UP001372338"/>
    </source>
</evidence>
<evidence type="ECO:0000313" key="1">
    <source>
        <dbReference type="EMBL" id="KAK7282464.1"/>
    </source>
</evidence>
<accession>A0AAN9ILY6</accession>
<reference evidence="1 2" key="1">
    <citation type="submission" date="2024-01" db="EMBL/GenBank/DDBJ databases">
        <title>The genomes of 5 underutilized Papilionoideae crops provide insights into root nodulation and disease resistanc.</title>
        <authorList>
            <person name="Yuan L."/>
        </authorList>
    </citation>
    <scope>NUCLEOTIDE SEQUENCE [LARGE SCALE GENOMIC DNA]</scope>
    <source>
        <strain evidence="1">ZHUSHIDOU_FW_LH</strain>
        <tissue evidence="1">Leaf</tissue>
    </source>
</reference>
<name>A0AAN9ILY6_CROPI</name>